<dbReference type="EMBL" id="AP024110">
    <property type="protein sequence ID" value="BCM24579.1"/>
    <property type="molecule type" value="Genomic_DNA"/>
</dbReference>
<dbReference type="RefSeq" id="WP_221765095.1">
    <property type="nucleotide sequence ID" value="NZ_AP024110.1"/>
</dbReference>
<dbReference type="PANTHER" id="PTHR37314">
    <property type="entry name" value="SLR0142 PROTEIN"/>
    <property type="match status" value="1"/>
</dbReference>
<feature type="transmembrane region" description="Helical" evidence="1">
    <location>
        <begin position="117"/>
        <end position="135"/>
    </location>
</feature>
<evidence type="ECO:0000313" key="2">
    <source>
        <dbReference type="EMBL" id="BCM24579.1"/>
    </source>
</evidence>
<protein>
    <submittedName>
        <fullName evidence="2">DUF1275 family protein</fullName>
    </submittedName>
</protein>
<evidence type="ECO:0000313" key="3">
    <source>
        <dbReference type="Proteomes" id="UP000826722"/>
    </source>
</evidence>
<keyword evidence="1" id="KW-0812">Transmembrane</keyword>
<feature type="transmembrane region" description="Helical" evidence="1">
    <location>
        <begin position="58"/>
        <end position="79"/>
    </location>
</feature>
<dbReference type="InterPro" id="IPR010699">
    <property type="entry name" value="DUF1275"/>
</dbReference>
<feature type="transmembrane region" description="Helical" evidence="1">
    <location>
        <begin position="182"/>
        <end position="199"/>
    </location>
</feature>
<dbReference type="KEGG" id="mpau:ZMTM_08380"/>
<gene>
    <name evidence="2" type="ORF">ZMTM_08380</name>
</gene>
<keyword evidence="1" id="KW-0472">Membrane</keyword>
<feature type="transmembrane region" description="Helical" evidence="1">
    <location>
        <begin position="91"/>
        <end position="111"/>
    </location>
</feature>
<name>A0A8D5GDF4_9PROT</name>
<dbReference type="Pfam" id="PF06912">
    <property type="entry name" value="DUF1275"/>
    <property type="match status" value="1"/>
</dbReference>
<accession>A0A8D5GDF4</accession>
<proteinExistence type="predicted"/>
<reference evidence="2" key="1">
    <citation type="journal article" date="2021" name="Arch. Microbiol.">
        <title>Methyloradius palustris gen. nov., sp. nov., a methanol-oxidizing bacterium isolated from snow.</title>
        <authorList>
            <person name="Miyadera T."/>
            <person name="Kojima H."/>
            <person name="Fukui M."/>
        </authorList>
    </citation>
    <scope>NUCLEOTIDE SEQUENCE</scope>
    <source>
        <strain evidence="2">Zm11</strain>
    </source>
</reference>
<feature type="transmembrane region" description="Helical" evidence="1">
    <location>
        <begin position="16"/>
        <end position="38"/>
    </location>
</feature>
<dbReference type="PANTHER" id="PTHR37314:SF5">
    <property type="entry name" value="SLR0142 PROTEIN"/>
    <property type="match status" value="1"/>
</dbReference>
<keyword evidence="1" id="KW-1133">Transmembrane helix</keyword>
<dbReference type="AlphaFoldDB" id="A0A8D5GDF4"/>
<feature type="transmembrane region" description="Helical" evidence="1">
    <location>
        <begin position="205"/>
        <end position="223"/>
    </location>
</feature>
<organism evidence="2 3">
    <name type="scientific">Methyloradius palustris</name>
    <dbReference type="NCBI Taxonomy" id="2778876"/>
    <lineage>
        <taxon>Bacteria</taxon>
        <taxon>Pseudomonadati</taxon>
        <taxon>Pseudomonadota</taxon>
        <taxon>Betaproteobacteria</taxon>
        <taxon>Nitrosomonadales</taxon>
        <taxon>Methylophilaceae</taxon>
        <taxon>Methyloradius</taxon>
    </lineage>
</organism>
<sequence length="231" mass="24995">MINKIRSLPIFGKSNILSFTGGFVDVVSFVALFGLFANHMTGNIVMIGVSVSNSSNGLVSKLLAIPVFIITVAATRLVITHYGSQSRRLIILLYMLQASFLTFFMLSGWYASPILNPDNWLALVTGIFAVMAMGIQNAQSRLIEPGQVPTTIMTGNMTQAVIDFVDIVTKNPVTANDAAKRFAIYGPAIVAFMIGAIAGAFLYKYWSFACLLVPILALIYLAATYPKEPPA</sequence>
<keyword evidence="3" id="KW-1185">Reference proteome</keyword>
<evidence type="ECO:0000256" key="1">
    <source>
        <dbReference type="SAM" id="Phobius"/>
    </source>
</evidence>
<dbReference type="Proteomes" id="UP000826722">
    <property type="component" value="Chromosome"/>
</dbReference>